<dbReference type="InterPro" id="IPR011701">
    <property type="entry name" value="MFS"/>
</dbReference>
<dbReference type="RefSeq" id="WP_021476367.1">
    <property type="nucleotide sequence ID" value="NZ_AVPH01000135.1"/>
</dbReference>
<evidence type="ECO:0000259" key="7">
    <source>
        <dbReference type="PROSITE" id="PS50850"/>
    </source>
</evidence>
<feature type="transmembrane region" description="Helical" evidence="6">
    <location>
        <begin position="172"/>
        <end position="190"/>
    </location>
</feature>
<feature type="transmembrane region" description="Helical" evidence="6">
    <location>
        <begin position="54"/>
        <end position="72"/>
    </location>
</feature>
<evidence type="ECO:0000313" key="9">
    <source>
        <dbReference type="Proteomes" id="UP000016426"/>
    </source>
</evidence>
<dbReference type="Pfam" id="PF07690">
    <property type="entry name" value="MFS_1"/>
    <property type="match status" value="1"/>
</dbReference>
<dbReference type="SUPFAM" id="SSF103473">
    <property type="entry name" value="MFS general substrate transporter"/>
    <property type="match status" value="1"/>
</dbReference>
<dbReference type="CDD" id="cd06174">
    <property type="entry name" value="MFS"/>
    <property type="match status" value="1"/>
</dbReference>
<dbReference type="InterPro" id="IPR020846">
    <property type="entry name" value="MFS_dom"/>
</dbReference>
<dbReference type="InterPro" id="IPR036259">
    <property type="entry name" value="MFS_trans_sf"/>
</dbReference>
<dbReference type="Proteomes" id="UP000016426">
    <property type="component" value="Unassembled WGS sequence"/>
</dbReference>
<keyword evidence="9" id="KW-1185">Reference proteome</keyword>
<dbReference type="Gene3D" id="1.20.1250.20">
    <property type="entry name" value="MFS general substrate transporter like domains"/>
    <property type="match status" value="2"/>
</dbReference>
<name>A0ABN0N8N2_9NEIS</name>
<evidence type="ECO:0000256" key="1">
    <source>
        <dbReference type="ARBA" id="ARBA00004651"/>
    </source>
</evidence>
<comment type="caution">
    <text evidence="8">The sequence shown here is derived from an EMBL/GenBank/DDBJ whole genome shotgun (WGS) entry which is preliminary data.</text>
</comment>
<feature type="transmembrane region" description="Helical" evidence="6">
    <location>
        <begin position="344"/>
        <end position="365"/>
    </location>
</feature>
<reference evidence="8 9" key="1">
    <citation type="journal article" date="2013" name="Genome Announc.">
        <title>Genome Sequence of the Pigment-Producing Bacterium Pseudogulbenkiania ferrooxidans, Isolated from Loktak Lake.</title>
        <authorList>
            <person name="Puranik S."/>
            <person name="Talkal R."/>
            <person name="Qureshi A."/>
            <person name="Khardenavis A."/>
            <person name="Kapley A."/>
            <person name="Purohit H.J."/>
        </authorList>
    </citation>
    <scope>NUCLEOTIDE SEQUENCE [LARGE SCALE GENOMIC DNA]</scope>
    <source>
        <strain evidence="8 9">EGD-HP2</strain>
    </source>
</reference>
<keyword evidence="2" id="KW-1003">Cell membrane</keyword>
<evidence type="ECO:0000256" key="2">
    <source>
        <dbReference type="ARBA" id="ARBA00022475"/>
    </source>
</evidence>
<dbReference type="PROSITE" id="PS00216">
    <property type="entry name" value="SUGAR_TRANSPORT_1"/>
    <property type="match status" value="1"/>
</dbReference>
<sequence length="429" mass="45011">MNKPTLPGPGAGRHETIMVALLSLGFGLVGLDRFIILPLFPVIMRDLQMNYQDLGNLSAALAMAWGLAALTVGDMVDRLGRKAVLVGSLLLVSALSSLSALAGGLFGLLALRALMGVCEGLFTPAGITVATEVSHPDRRGFNLGVQQALFPVLGLALGPLIAVWLLETLHSWRGVFAVVALPGFLLAWLIHRHYRPELGHQPPASGQPAGAPLPWRQLLRLGNIRLNVLLMFCILACQFVLCAMLPNYLTDHLRLSTMEMASVISAIGIGGFIGQLIVPGLSDLYGRKPAVMLSFAASAALVLLLKLAPAQPWLLFILLFGISFFNCSLTCLTVGPLTGESVPAALLPAATGVVVGLGEVLGGGAAPALAGLVATRFGLPAILYVALGGSLGGLALSTRLKGPREEPSSLPIPDEIPPTVRALPERGWR</sequence>
<evidence type="ECO:0000313" key="8">
    <source>
        <dbReference type="EMBL" id="ERE12246.1"/>
    </source>
</evidence>
<dbReference type="PANTHER" id="PTHR43124:SF3">
    <property type="entry name" value="CHLORAMPHENICOL EFFLUX PUMP RV0191"/>
    <property type="match status" value="1"/>
</dbReference>
<feature type="domain" description="Major facilitator superfamily (MFS) profile" evidence="7">
    <location>
        <begin position="18"/>
        <end position="405"/>
    </location>
</feature>
<evidence type="ECO:0000256" key="5">
    <source>
        <dbReference type="ARBA" id="ARBA00023136"/>
    </source>
</evidence>
<accession>A0ABN0N8N2</accession>
<evidence type="ECO:0000256" key="6">
    <source>
        <dbReference type="SAM" id="Phobius"/>
    </source>
</evidence>
<dbReference type="PROSITE" id="PS50850">
    <property type="entry name" value="MFS"/>
    <property type="match status" value="1"/>
</dbReference>
<keyword evidence="4 6" id="KW-1133">Transmembrane helix</keyword>
<feature type="transmembrane region" description="Helical" evidence="6">
    <location>
        <begin position="313"/>
        <end position="332"/>
    </location>
</feature>
<feature type="transmembrane region" description="Helical" evidence="6">
    <location>
        <begin position="20"/>
        <end position="42"/>
    </location>
</feature>
<feature type="transmembrane region" description="Helical" evidence="6">
    <location>
        <begin position="260"/>
        <end position="278"/>
    </location>
</feature>
<organism evidence="8 9">
    <name type="scientific">Pseudogulbenkiania ferrooxidans EGD-HP2</name>
    <dbReference type="NCBI Taxonomy" id="1388764"/>
    <lineage>
        <taxon>Bacteria</taxon>
        <taxon>Pseudomonadati</taxon>
        <taxon>Pseudomonadota</taxon>
        <taxon>Betaproteobacteria</taxon>
        <taxon>Neisseriales</taxon>
        <taxon>Chromobacteriaceae</taxon>
        <taxon>Pseudogulbenkiania</taxon>
    </lineage>
</organism>
<evidence type="ECO:0000256" key="4">
    <source>
        <dbReference type="ARBA" id="ARBA00022989"/>
    </source>
</evidence>
<evidence type="ECO:0000256" key="3">
    <source>
        <dbReference type="ARBA" id="ARBA00022692"/>
    </source>
</evidence>
<protein>
    <recommendedName>
        <fullName evidence="7">Major facilitator superfamily (MFS) profile domain-containing protein</fullName>
    </recommendedName>
</protein>
<feature type="transmembrane region" description="Helical" evidence="6">
    <location>
        <begin position="377"/>
        <end position="396"/>
    </location>
</feature>
<dbReference type="InterPro" id="IPR050189">
    <property type="entry name" value="MFS_Efflux_Transporters"/>
</dbReference>
<proteinExistence type="predicted"/>
<keyword evidence="5 6" id="KW-0472">Membrane</keyword>
<feature type="transmembrane region" description="Helical" evidence="6">
    <location>
        <begin position="148"/>
        <end position="166"/>
    </location>
</feature>
<gene>
    <name evidence="8" type="ORF">O166_04740</name>
</gene>
<dbReference type="InterPro" id="IPR005829">
    <property type="entry name" value="Sugar_transporter_CS"/>
</dbReference>
<dbReference type="EMBL" id="AVPH01000135">
    <property type="protein sequence ID" value="ERE12246.1"/>
    <property type="molecule type" value="Genomic_DNA"/>
</dbReference>
<feature type="transmembrane region" description="Helical" evidence="6">
    <location>
        <begin position="226"/>
        <end position="248"/>
    </location>
</feature>
<comment type="subcellular location">
    <subcellularLocation>
        <location evidence="1">Cell membrane</location>
        <topology evidence="1">Multi-pass membrane protein</topology>
    </subcellularLocation>
</comment>
<dbReference type="PANTHER" id="PTHR43124">
    <property type="entry name" value="PURINE EFFLUX PUMP PBUE"/>
    <property type="match status" value="1"/>
</dbReference>
<feature type="transmembrane region" description="Helical" evidence="6">
    <location>
        <begin position="84"/>
        <end position="111"/>
    </location>
</feature>
<keyword evidence="3 6" id="KW-0812">Transmembrane</keyword>
<feature type="transmembrane region" description="Helical" evidence="6">
    <location>
        <begin position="290"/>
        <end position="307"/>
    </location>
</feature>